<keyword evidence="3" id="KW-1185">Reference proteome</keyword>
<accession>A0A511YL98</accession>
<gene>
    <name evidence="2" type="ORF">CHA01nite_17180</name>
</gene>
<organism evidence="2 3">
    <name type="scientific">Chryseobacterium hagamense</name>
    <dbReference type="NCBI Taxonomy" id="395935"/>
    <lineage>
        <taxon>Bacteria</taxon>
        <taxon>Pseudomonadati</taxon>
        <taxon>Bacteroidota</taxon>
        <taxon>Flavobacteriia</taxon>
        <taxon>Flavobacteriales</taxon>
        <taxon>Weeksellaceae</taxon>
        <taxon>Chryseobacterium group</taxon>
        <taxon>Chryseobacterium</taxon>
    </lineage>
</organism>
<dbReference type="OrthoDB" id="1270423at2"/>
<reference evidence="2 3" key="1">
    <citation type="submission" date="2019-07" db="EMBL/GenBank/DDBJ databases">
        <title>Whole genome shotgun sequence of Chryseobacterium hagamense NBRC 105253.</title>
        <authorList>
            <person name="Hosoyama A."/>
            <person name="Uohara A."/>
            <person name="Ohji S."/>
            <person name="Ichikawa N."/>
        </authorList>
    </citation>
    <scope>NUCLEOTIDE SEQUENCE [LARGE SCALE GENOMIC DNA]</scope>
    <source>
        <strain evidence="2 3">NBRC 105253</strain>
    </source>
</reference>
<evidence type="ECO:0000256" key="1">
    <source>
        <dbReference type="SAM" id="SignalP"/>
    </source>
</evidence>
<keyword evidence="1" id="KW-0732">Signal</keyword>
<evidence type="ECO:0000313" key="2">
    <source>
        <dbReference type="EMBL" id="GEN75978.1"/>
    </source>
</evidence>
<dbReference type="Proteomes" id="UP000321863">
    <property type="component" value="Unassembled WGS sequence"/>
</dbReference>
<dbReference type="RefSeq" id="WP_146940911.1">
    <property type="nucleotide sequence ID" value="NZ_BJYJ01000006.1"/>
</dbReference>
<comment type="caution">
    <text evidence="2">The sequence shown here is derived from an EMBL/GenBank/DDBJ whole genome shotgun (WGS) entry which is preliminary data.</text>
</comment>
<protein>
    <recommendedName>
        <fullName evidence="4">Outer membrane protein beta-barrel domain-containing protein</fullName>
    </recommendedName>
</protein>
<dbReference type="SUPFAM" id="SSF103515">
    <property type="entry name" value="Autotransporter"/>
    <property type="match status" value="1"/>
</dbReference>
<name>A0A511YL98_9FLAO</name>
<dbReference type="EMBL" id="BJYJ01000006">
    <property type="protein sequence ID" value="GEN75978.1"/>
    <property type="molecule type" value="Genomic_DNA"/>
</dbReference>
<evidence type="ECO:0008006" key="4">
    <source>
        <dbReference type="Google" id="ProtNLM"/>
    </source>
</evidence>
<feature type="chain" id="PRO_5022089771" description="Outer membrane protein beta-barrel domain-containing protein" evidence="1">
    <location>
        <begin position="20"/>
        <end position="214"/>
    </location>
</feature>
<sequence>MIKKLIALGLFSISMASFAQKISISPSVGYAWRLAKTSPDLSRDQKEYLKGLKSGVNFDVALRYEVKTGLLIGFKYSNYSASTSGRFSVADNMGNLVSANLTTKDNINFYGPELTLTNDAHETRHKFFMSAALGAMTYTSKTENIKGKGTAFGAELDFAYQYQISKNILIGPKLGLSGGTLSKFSYNGQTVELGDDQKESLTRLSLSAAATFRF</sequence>
<dbReference type="InterPro" id="IPR036709">
    <property type="entry name" value="Autotransporte_beta_dom_sf"/>
</dbReference>
<evidence type="ECO:0000313" key="3">
    <source>
        <dbReference type="Proteomes" id="UP000321863"/>
    </source>
</evidence>
<proteinExistence type="predicted"/>
<feature type="signal peptide" evidence="1">
    <location>
        <begin position="1"/>
        <end position="19"/>
    </location>
</feature>
<dbReference type="AlphaFoldDB" id="A0A511YL98"/>